<dbReference type="AlphaFoldDB" id="A0A239E3V1"/>
<accession>A0A239E3V1</accession>
<dbReference type="EMBL" id="FZOK01000008">
    <property type="protein sequence ID" value="SNS39149.1"/>
    <property type="molecule type" value="Genomic_DNA"/>
</dbReference>
<keyword evidence="3" id="KW-1185">Reference proteome</keyword>
<evidence type="ECO:0000313" key="3">
    <source>
        <dbReference type="Proteomes" id="UP000198480"/>
    </source>
</evidence>
<evidence type="ECO:0000313" key="2">
    <source>
        <dbReference type="EMBL" id="SNS39149.1"/>
    </source>
</evidence>
<feature type="signal peptide" evidence="1">
    <location>
        <begin position="1"/>
        <end position="21"/>
    </location>
</feature>
<organism evidence="2 3">
    <name type="scientific">Belliella buryatensis</name>
    <dbReference type="NCBI Taxonomy" id="1500549"/>
    <lineage>
        <taxon>Bacteria</taxon>
        <taxon>Pseudomonadati</taxon>
        <taxon>Bacteroidota</taxon>
        <taxon>Cytophagia</taxon>
        <taxon>Cytophagales</taxon>
        <taxon>Cyclobacteriaceae</taxon>
        <taxon>Belliella</taxon>
    </lineage>
</organism>
<dbReference type="OrthoDB" id="828009at2"/>
<dbReference type="Proteomes" id="UP000198480">
    <property type="component" value="Unassembled WGS sequence"/>
</dbReference>
<keyword evidence="1" id="KW-0732">Signal</keyword>
<evidence type="ECO:0000256" key="1">
    <source>
        <dbReference type="SAM" id="SignalP"/>
    </source>
</evidence>
<feature type="chain" id="PRO_5012241061" evidence="1">
    <location>
        <begin position="22"/>
        <end position="73"/>
    </location>
</feature>
<proteinExistence type="predicted"/>
<name>A0A239E3V1_9BACT</name>
<protein>
    <submittedName>
        <fullName evidence="2">Uncharacterized protein</fullName>
    </submittedName>
</protein>
<reference evidence="3" key="1">
    <citation type="submission" date="2017-06" db="EMBL/GenBank/DDBJ databases">
        <authorList>
            <person name="Varghese N."/>
            <person name="Submissions S."/>
        </authorList>
    </citation>
    <scope>NUCLEOTIDE SEQUENCE [LARGE SCALE GENOMIC DNA]</scope>
    <source>
        <strain evidence="3">5C</strain>
    </source>
</reference>
<gene>
    <name evidence="2" type="ORF">SAMN06295967_108173</name>
</gene>
<sequence length="73" mass="8345">MKKLLFGIASLVLFTSLTIQAHTMRWQQLRCTDGTEGVYEICWYTGDGNECDTYREKTRNCDPITDPGDPIIN</sequence>
<dbReference type="RefSeq" id="WP_089240471.1">
    <property type="nucleotide sequence ID" value="NZ_FZOK01000008.1"/>
</dbReference>